<keyword evidence="5" id="KW-1185">Reference proteome</keyword>
<dbReference type="GO" id="GO:0071949">
    <property type="term" value="F:FAD binding"/>
    <property type="evidence" value="ECO:0007669"/>
    <property type="project" value="InterPro"/>
</dbReference>
<name>A0A498CVB0_9GAMM</name>
<gene>
    <name evidence="3" type="ORF">D9K79_12510</name>
    <name evidence="2" type="ORF">D9K80_16010</name>
</gene>
<sequence length="156" mass="18466">MMQLCYASTRQENQKDLLEDLSDILVSARNFNQAHAIYGVLYYAEGRFFQCLEAEAEILEKVYAKIASDPRHTNLIRFENRVIDRLHFSEWSMKYVNKHSSIGTLFKRFGLNAFLPHELKTEQIPVFLELLLRLQNSEPKLKRMQGYRTRGYKPYL</sequence>
<protein>
    <submittedName>
        <fullName evidence="2">BLUF domain-containing protein</fullName>
    </submittedName>
</protein>
<dbReference type="InterPro" id="IPR036046">
    <property type="entry name" value="Acylphosphatase-like_dom_sf"/>
</dbReference>
<reference evidence="4 5" key="1">
    <citation type="submission" date="2018-09" db="EMBL/GenBank/DDBJ databases">
        <title>The draft genome of Acinetobacter sp. strains.</title>
        <authorList>
            <person name="Qin J."/>
            <person name="Feng Y."/>
            <person name="Zong Z."/>
        </authorList>
    </citation>
    <scope>NUCLEOTIDE SEQUENCE [LARGE SCALE GENOMIC DNA]</scope>
    <source>
        <strain evidence="3 5">WCHAc060001</strain>
        <strain evidence="2 4">WCHAc060003</strain>
    </source>
</reference>
<evidence type="ECO:0000259" key="1">
    <source>
        <dbReference type="PROSITE" id="PS50925"/>
    </source>
</evidence>
<dbReference type="AlphaFoldDB" id="A0A498CVB0"/>
<feature type="domain" description="BLUF" evidence="1">
    <location>
        <begin position="1"/>
        <end position="94"/>
    </location>
</feature>
<dbReference type="GO" id="GO:0009882">
    <property type="term" value="F:blue light photoreceptor activity"/>
    <property type="evidence" value="ECO:0007669"/>
    <property type="project" value="InterPro"/>
</dbReference>
<dbReference type="Pfam" id="PF04940">
    <property type="entry name" value="BLUF"/>
    <property type="match status" value="1"/>
</dbReference>
<dbReference type="SUPFAM" id="SSF54975">
    <property type="entry name" value="Acylphosphatase/BLUF domain-like"/>
    <property type="match status" value="1"/>
</dbReference>
<evidence type="ECO:0000313" key="2">
    <source>
        <dbReference type="EMBL" id="RLL30543.1"/>
    </source>
</evidence>
<comment type="caution">
    <text evidence="2">The sequence shown here is derived from an EMBL/GenBank/DDBJ whole genome shotgun (WGS) entry which is preliminary data.</text>
</comment>
<evidence type="ECO:0000313" key="5">
    <source>
        <dbReference type="Proteomes" id="UP000273105"/>
    </source>
</evidence>
<evidence type="ECO:0000313" key="3">
    <source>
        <dbReference type="EMBL" id="RLL41833.1"/>
    </source>
</evidence>
<accession>A0A498CVB0</accession>
<proteinExistence type="predicted"/>
<dbReference type="EMBL" id="RCHD01000055">
    <property type="protein sequence ID" value="RLL30543.1"/>
    <property type="molecule type" value="Genomic_DNA"/>
</dbReference>
<dbReference type="SMART" id="SM01034">
    <property type="entry name" value="BLUF"/>
    <property type="match status" value="1"/>
</dbReference>
<dbReference type="RefSeq" id="WP_117008001.1">
    <property type="nucleotide sequence ID" value="NZ_RAXW01000024.1"/>
</dbReference>
<dbReference type="Gene3D" id="3.30.70.100">
    <property type="match status" value="1"/>
</dbReference>
<dbReference type="InterPro" id="IPR007024">
    <property type="entry name" value="BLUF_domain"/>
</dbReference>
<organism evidence="2 4">
    <name type="scientific">Acinetobacter cumulans</name>
    <dbReference type="NCBI Taxonomy" id="2136182"/>
    <lineage>
        <taxon>Bacteria</taxon>
        <taxon>Pseudomonadati</taxon>
        <taxon>Pseudomonadota</taxon>
        <taxon>Gammaproteobacteria</taxon>
        <taxon>Moraxellales</taxon>
        <taxon>Moraxellaceae</taxon>
        <taxon>Acinetobacter</taxon>
    </lineage>
</organism>
<dbReference type="PROSITE" id="PS50925">
    <property type="entry name" value="BLUF"/>
    <property type="match status" value="1"/>
</dbReference>
<dbReference type="Proteomes" id="UP000273105">
    <property type="component" value="Unassembled WGS sequence"/>
</dbReference>
<evidence type="ECO:0000313" key="4">
    <source>
        <dbReference type="Proteomes" id="UP000267166"/>
    </source>
</evidence>
<dbReference type="Proteomes" id="UP000267166">
    <property type="component" value="Unassembled WGS sequence"/>
</dbReference>
<dbReference type="EMBL" id="RCHE01000032">
    <property type="protein sequence ID" value="RLL41833.1"/>
    <property type="molecule type" value="Genomic_DNA"/>
</dbReference>